<sequence>MAGIDHSSYYTRQNAQSAALLRARRPYLVKNAITGLAVASIAVGVYAYTITAVGQDEFEDVKVPDVPLQQAQEINAPKK</sequence>
<keyword evidence="7 9" id="KW-0496">Mitochondrion</keyword>
<dbReference type="AlphaFoldDB" id="A0A423VLB1"/>
<evidence type="ECO:0000256" key="3">
    <source>
        <dbReference type="ARBA" id="ARBA00007035"/>
    </source>
</evidence>
<evidence type="ECO:0000256" key="9">
    <source>
        <dbReference type="RuleBase" id="RU367056"/>
    </source>
</evidence>
<keyword evidence="8 9" id="KW-0472">Membrane</keyword>
<feature type="transmembrane region" description="Helical" evidence="9">
    <location>
        <begin position="27"/>
        <end position="48"/>
    </location>
</feature>
<dbReference type="OrthoDB" id="10018333at2759"/>
<protein>
    <recommendedName>
        <fullName evidence="9">Cytochrome c oxidase assembly factor 3</fullName>
    </recommendedName>
</protein>
<evidence type="ECO:0000313" key="12">
    <source>
        <dbReference type="Proteomes" id="UP000284375"/>
    </source>
</evidence>
<comment type="caution">
    <text evidence="11">The sequence shown here is derived from an EMBL/GenBank/DDBJ whole genome shotgun (WGS) entry which is preliminary data.</text>
</comment>
<name>A0A423VLB1_CYTCH</name>
<dbReference type="STRING" id="252740.A0A423VLB1"/>
<keyword evidence="9" id="KW-0999">Mitochondrion inner membrane</keyword>
<dbReference type="EMBL" id="LJZO01000041">
    <property type="protein sequence ID" value="ROV91811.1"/>
    <property type="molecule type" value="Genomic_DNA"/>
</dbReference>
<reference evidence="11 12" key="1">
    <citation type="submission" date="2015-09" db="EMBL/GenBank/DDBJ databases">
        <title>Host preference determinants of Valsa canker pathogens revealed by comparative genomics.</title>
        <authorList>
            <person name="Yin Z."/>
            <person name="Huang L."/>
        </authorList>
    </citation>
    <scope>NUCLEOTIDE SEQUENCE [LARGE SCALE GENOMIC DNA]</scope>
    <source>
        <strain evidence="11 12">YSFL</strain>
    </source>
</reference>
<organism evidence="11 12">
    <name type="scientific">Cytospora chrysosperma</name>
    <name type="common">Cytospora canker fungus</name>
    <name type="synonym">Sphaeria chrysosperma</name>
    <dbReference type="NCBI Taxonomy" id="252740"/>
    <lineage>
        <taxon>Eukaryota</taxon>
        <taxon>Fungi</taxon>
        <taxon>Dikarya</taxon>
        <taxon>Ascomycota</taxon>
        <taxon>Pezizomycotina</taxon>
        <taxon>Sordariomycetes</taxon>
        <taxon>Sordariomycetidae</taxon>
        <taxon>Diaporthales</taxon>
        <taxon>Cytosporaceae</taxon>
        <taxon>Cytospora</taxon>
    </lineage>
</organism>
<evidence type="ECO:0000313" key="11">
    <source>
        <dbReference type="EMBL" id="ROV91811.1"/>
    </source>
</evidence>
<evidence type="ECO:0000256" key="4">
    <source>
        <dbReference type="ARBA" id="ARBA00011351"/>
    </source>
</evidence>
<dbReference type="GO" id="GO:0033617">
    <property type="term" value="P:mitochondrial respiratory chain complex IV assembly"/>
    <property type="evidence" value="ECO:0007669"/>
    <property type="project" value="UniProtKB-UniRule"/>
</dbReference>
<accession>A0A423VLB1</accession>
<dbReference type="PANTHER" id="PTHR15642">
    <property type="entry name" value="CYTOCHROME C OXIDASE ASSEMBLY FACTOR 3, MITOCHONDRIAL"/>
    <property type="match status" value="1"/>
</dbReference>
<dbReference type="GO" id="GO:0005743">
    <property type="term" value="C:mitochondrial inner membrane"/>
    <property type="evidence" value="ECO:0007669"/>
    <property type="project" value="UniProtKB-UniRule"/>
</dbReference>
<comment type="similarity">
    <text evidence="3 9">Belongs to the COA3 family.</text>
</comment>
<keyword evidence="12" id="KW-1185">Reference proteome</keyword>
<evidence type="ECO:0000256" key="1">
    <source>
        <dbReference type="ARBA" id="ARBA00003064"/>
    </source>
</evidence>
<keyword evidence="5 9" id="KW-0812">Transmembrane</keyword>
<dbReference type="Pfam" id="PF09813">
    <property type="entry name" value="Coa3_cc"/>
    <property type="match status" value="1"/>
</dbReference>
<evidence type="ECO:0000256" key="5">
    <source>
        <dbReference type="ARBA" id="ARBA00022692"/>
    </source>
</evidence>
<evidence type="ECO:0000256" key="8">
    <source>
        <dbReference type="ARBA" id="ARBA00023136"/>
    </source>
</evidence>
<evidence type="ECO:0000256" key="6">
    <source>
        <dbReference type="ARBA" id="ARBA00022989"/>
    </source>
</evidence>
<comment type="subcellular location">
    <subcellularLocation>
        <location evidence="2">Mitochondrion membrane</location>
        <topology evidence="2">Single-pass membrane protein</topology>
    </subcellularLocation>
</comment>
<comment type="subunit">
    <text evidence="4 9">Component of 250-400 kDa complexes called cytochrome oxidase assembly intermediates or COA complexes.</text>
</comment>
<evidence type="ECO:0000256" key="7">
    <source>
        <dbReference type="ARBA" id="ARBA00023128"/>
    </source>
</evidence>
<dbReference type="InterPro" id="IPR041752">
    <property type="entry name" value="Coa3"/>
</dbReference>
<evidence type="ECO:0000259" key="10">
    <source>
        <dbReference type="Pfam" id="PF09813"/>
    </source>
</evidence>
<comment type="function">
    <text evidence="1 9">Required for assembly of cytochrome c oxidase (complex IV).</text>
</comment>
<gene>
    <name evidence="11" type="ORF">VSDG_06478</name>
</gene>
<evidence type="ECO:0000256" key="2">
    <source>
        <dbReference type="ARBA" id="ARBA00004304"/>
    </source>
</evidence>
<dbReference type="PANTHER" id="PTHR15642:SF3">
    <property type="entry name" value="CYTOCHROME C OXIDASE ASSEMBLY FACTOR 3 HOMOLOG, MITOCHONDRIAL"/>
    <property type="match status" value="1"/>
</dbReference>
<keyword evidence="6 9" id="KW-1133">Transmembrane helix</keyword>
<feature type="domain" description="Cytochrome c oxidase assembly factor 3 mitochondrial coiled-coil" evidence="10">
    <location>
        <begin position="20"/>
        <end position="60"/>
    </location>
</feature>
<proteinExistence type="inferred from homology"/>
<dbReference type="Proteomes" id="UP000284375">
    <property type="component" value="Unassembled WGS sequence"/>
</dbReference>
<dbReference type="InterPro" id="IPR018628">
    <property type="entry name" value="Coa3_CC"/>
</dbReference>